<sequence length="285" mass="30222">MIRTIMMPVRGDGKAPNVLCFAAALARTHGAHIAAVHCRPRPEDLLPYGVPISKKLQEQILKNSAQVAEHEDMAVRKELISLAAELSLPVVDGPNGVGASVSFSDATGRQVDVIKRKGRLVDVIAVAKPDRDRNIGINTMQVALFNSGRPVLMCPPNAEAPEKLGTHVALAWNGSAESARALSQSLPVIHEAQNVSILTNGTDAGPGTTVDEVLHYLAAHDTKAQVVNFKATRNIGAALLAETSSIGADMLIMGAYGDSHERETLLGGNTQTVVDQSDIPILFSH</sequence>
<dbReference type="CDD" id="cd00293">
    <property type="entry name" value="USP-like"/>
    <property type="match status" value="1"/>
</dbReference>
<dbReference type="PANTHER" id="PTHR46268:SF15">
    <property type="entry name" value="UNIVERSAL STRESS PROTEIN HP_0031"/>
    <property type="match status" value="1"/>
</dbReference>
<dbReference type="InterPro" id="IPR006016">
    <property type="entry name" value="UspA"/>
</dbReference>
<dbReference type="SUPFAM" id="SSF52402">
    <property type="entry name" value="Adenine nucleotide alpha hydrolases-like"/>
    <property type="match status" value="2"/>
</dbReference>
<feature type="domain" description="UspA" evidence="2">
    <location>
        <begin position="218"/>
        <end position="282"/>
    </location>
</feature>
<dbReference type="AlphaFoldDB" id="A0A6P1SX02"/>
<dbReference type="EMBL" id="CP046620">
    <property type="protein sequence ID" value="QHQ34190.1"/>
    <property type="molecule type" value="Genomic_DNA"/>
</dbReference>
<evidence type="ECO:0000313" key="3">
    <source>
        <dbReference type="EMBL" id="QHQ34190.1"/>
    </source>
</evidence>
<dbReference type="RefSeq" id="WP_161860761.1">
    <property type="nucleotide sequence ID" value="NZ_CP046620.1"/>
</dbReference>
<accession>A0A6P1SX02</accession>
<evidence type="ECO:0000259" key="2">
    <source>
        <dbReference type="Pfam" id="PF00582"/>
    </source>
</evidence>
<dbReference type="Pfam" id="PF00582">
    <property type="entry name" value="Usp"/>
    <property type="match status" value="1"/>
</dbReference>
<dbReference type="KEGG" id="amaq:GO499_02795"/>
<gene>
    <name evidence="3" type="ORF">GO499_02795</name>
</gene>
<dbReference type="Proteomes" id="UP000464495">
    <property type="component" value="Chromosome"/>
</dbReference>
<protein>
    <submittedName>
        <fullName evidence="3">Universal stress protein</fullName>
    </submittedName>
</protein>
<reference evidence="3 4" key="1">
    <citation type="submission" date="2019-12" db="EMBL/GenBank/DDBJ databases">
        <title>Complete genome sequence of Algicella marina strain 9Alg 56(T) isolated from the red alga Tichocarpus crinitus.</title>
        <authorList>
            <person name="Kim S.-G."/>
            <person name="Nedashkovskaya O.I."/>
        </authorList>
    </citation>
    <scope>NUCLEOTIDE SEQUENCE [LARGE SCALE GENOMIC DNA]</scope>
    <source>
        <strain evidence="3 4">9Alg 56</strain>
    </source>
</reference>
<proteinExistence type="inferred from homology"/>
<dbReference type="Gene3D" id="3.40.50.12370">
    <property type="match status" value="1"/>
</dbReference>
<organism evidence="3 4">
    <name type="scientific">Algicella marina</name>
    <dbReference type="NCBI Taxonomy" id="2683284"/>
    <lineage>
        <taxon>Bacteria</taxon>
        <taxon>Pseudomonadati</taxon>
        <taxon>Pseudomonadota</taxon>
        <taxon>Alphaproteobacteria</taxon>
        <taxon>Rhodobacterales</taxon>
        <taxon>Paracoccaceae</taxon>
        <taxon>Algicella</taxon>
    </lineage>
</organism>
<keyword evidence="4" id="KW-1185">Reference proteome</keyword>
<comment type="similarity">
    <text evidence="1">Belongs to the universal stress protein A family.</text>
</comment>
<evidence type="ECO:0000313" key="4">
    <source>
        <dbReference type="Proteomes" id="UP000464495"/>
    </source>
</evidence>
<name>A0A6P1SX02_9RHOB</name>
<dbReference type="PANTHER" id="PTHR46268">
    <property type="entry name" value="STRESS RESPONSE PROTEIN NHAX"/>
    <property type="match status" value="1"/>
</dbReference>
<evidence type="ECO:0000256" key="1">
    <source>
        <dbReference type="ARBA" id="ARBA00008791"/>
    </source>
</evidence>